<dbReference type="InterPro" id="IPR006214">
    <property type="entry name" value="Bax_inhibitor_1-related"/>
</dbReference>
<feature type="transmembrane region" description="Helical" evidence="6">
    <location>
        <begin position="206"/>
        <end position="225"/>
    </location>
</feature>
<feature type="transmembrane region" description="Helical" evidence="6">
    <location>
        <begin position="33"/>
        <end position="54"/>
    </location>
</feature>
<sequence>MSGKFFSNNHYDSSSIFEFKDLSASTKEVLSKVYSNLALLSVSCALGIIGNMFLGIGGKLTGFASLMCFLLFIGAGQKSPWRFPLLSLFVFLDGVSIGPLISLALEVDPSILIQALFATFGIFISFSYTALKSDKRHFLYLGGILGMSTLFILVCSILGMLGLASNFMFNIQLYVGLLVFCGYVIYDTQVMILQIEMGNKDDLAHAMNLFIDLLGVFVRILIILLKNAKDKKKD</sequence>
<name>A0AAU9J614_9CILI</name>
<proteinExistence type="inferred from homology"/>
<keyword evidence="3 6" id="KW-0812">Transmembrane</keyword>
<evidence type="ECO:0008006" key="9">
    <source>
        <dbReference type="Google" id="ProtNLM"/>
    </source>
</evidence>
<evidence type="ECO:0000256" key="1">
    <source>
        <dbReference type="ARBA" id="ARBA00004141"/>
    </source>
</evidence>
<dbReference type="AlphaFoldDB" id="A0AAU9J614"/>
<dbReference type="Proteomes" id="UP001162131">
    <property type="component" value="Unassembled WGS sequence"/>
</dbReference>
<evidence type="ECO:0000256" key="4">
    <source>
        <dbReference type="ARBA" id="ARBA00022989"/>
    </source>
</evidence>
<reference evidence="7" key="1">
    <citation type="submission" date="2021-09" db="EMBL/GenBank/DDBJ databases">
        <authorList>
            <consortium name="AG Swart"/>
            <person name="Singh M."/>
            <person name="Singh A."/>
            <person name="Seah K."/>
            <person name="Emmerich C."/>
        </authorList>
    </citation>
    <scope>NUCLEOTIDE SEQUENCE</scope>
    <source>
        <strain evidence="7">ATCC30299</strain>
    </source>
</reference>
<dbReference type="PANTHER" id="PTHR23291">
    <property type="entry name" value="BAX INHIBITOR-RELATED"/>
    <property type="match status" value="1"/>
</dbReference>
<feature type="transmembrane region" description="Helical" evidence="6">
    <location>
        <begin position="167"/>
        <end position="186"/>
    </location>
</feature>
<protein>
    <recommendedName>
        <fullName evidence="9">Bax inhibitor 1</fullName>
    </recommendedName>
</protein>
<evidence type="ECO:0000313" key="8">
    <source>
        <dbReference type="Proteomes" id="UP001162131"/>
    </source>
</evidence>
<accession>A0AAU9J614</accession>
<evidence type="ECO:0000256" key="3">
    <source>
        <dbReference type="ARBA" id="ARBA00022692"/>
    </source>
</evidence>
<gene>
    <name evidence="7" type="ORF">BSTOLATCC_MIC28681</name>
</gene>
<keyword evidence="5 6" id="KW-0472">Membrane</keyword>
<feature type="transmembrane region" description="Helical" evidence="6">
    <location>
        <begin position="60"/>
        <end position="76"/>
    </location>
</feature>
<keyword evidence="8" id="KW-1185">Reference proteome</keyword>
<comment type="subcellular location">
    <subcellularLocation>
        <location evidence="1">Membrane</location>
        <topology evidence="1">Multi-pass membrane protein</topology>
    </subcellularLocation>
</comment>
<feature type="transmembrane region" description="Helical" evidence="6">
    <location>
        <begin position="83"/>
        <end position="105"/>
    </location>
</feature>
<feature type="transmembrane region" description="Helical" evidence="6">
    <location>
        <begin position="138"/>
        <end position="161"/>
    </location>
</feature>
<dbReference type="GO" id="GO:0016020">
    <property type="term" value="C:membrane"/>
    <property type="evidence" value="ECO:0007669"/>
    <property type="project" value="UniProtKB-SubCell"/>
</dbReference>
<evidence type="ECO:0000256" key="5">
    <source>
        <dbReference type="ARBA" id="ARBA00023136"/>
    </source>
</evidence>
<evidence type="ECO:0000256" key="6">
    <source>
        <dbReference type="RuleBase" id="RU004379"/>
    </source>
</evidence>
<evidence type="ECO:0000256" key="2">
    <source>
        <dbReference type="ARBA" id="ARBA00010350"/>
    </source>
</evidence>
<dbReference type="EMBL" id="CAJZBQ010000028">
    <property type="protein sequence ID" value="CAG9321399.1"/>
    <property type="molecule type" value="Genomic_DNA"/>
</dbReference>
<dbReference type="Pfam" id="PF01027">
    <property type="entry name" value="Bax1-I"/>
    <property type="match status" value="1"/>
</dbReference>
<evidence type="ECO:0000313" key="7">
    <source>
        <dbReference type="EMBL" id="CAG9321399.1"/>
    </source>
</evidence>
<feature type="transmembrane region" description="Helical" evidence="6">
    <location>
        <begin position="111"/>
        <end position="131"/>
    </location>
</feature>
<organism evidence="7 8">
    <name type="scientific">Blepharisma stoltei</name>
    <dbReference type="NCBI Taxonomy" id="1481888"/>
    <lineage>
        <taxon>Eukaryota</taxon>
        <taxon>Sar</taxon>
        <taxon>Alveolata</taxon>
        <taxon>Ciliophora</taxon>
        <taxon>Postciliodesmatophora</taxon>
        <taxon>Heterotrichea</taxon>
        <taxon>Heterotrichida</taxon>
        <taxon>Blepharismidae</taxon>
        <taxon>Blepharisma</taxon>
    </lineage>
</organism>
<comment type="caution">
    <text evidence="7">The sequence shown here is derived from an EMBL/GenBank/DDBJ whole genome shotgun (WGS) entry which is preliminary data.</text>
</comment>
<keyword evidence="4 6" id="KW-1133">Transmembrane helix</keyword>
<dbReference type="PANTHER" id="PTHR23291:SF32">
    <property type="entry name" value="BAX INHIBITOR 1"/>
    <property type="match status" value="1"/>
</dbReference>
<comment type="similarity">
    <text evidence="2 6">Belongs to the BI1 family.</text>
</comment>